<sequence>MTEVGLLSKMTSSIDTFQTLIRPRHQAEQGMEVTPRPHLPPPVTRSIVVIRVLPRQTASKARHRLSSFFIVSPMGRAASCGRPSQPDSPVIDRTYSSVQVRLAEIGLVISRTGALECSTVSLVSSRIE</sequence>
<proteinExistence type="predicted"/>
<gene>
    <name evidence="1" type="primary">WBGene00271976</name>
</gene>
<accession>A0A8R1UP52</accession>
<name>A0A2A6B943_PRIPA</name>
<dbReference type="EnsemblMetazoa" id="PPA33607.1">
    <property type="protein sequence ID" value="PPA33607.1"/>
    <property type="gene ID" value="WBGene00271976"/>
</dbReference>
<keyword evidence="2" id="KW-1185">Reference proteome</keyword>
<protein>
    <submittedName>
        <fullName evidence="1">Uncharacterized protein</fullName>
    </submittedName>
</protein>
<evidence type="ECO:0000313" key="2">
    <source>
        <dbReference type="Proteomes" id="UP000005239"/>
    </source>
</evidence>
<dbReference type="Proteomes" id="UP000005239">
    <property type="component" value="Unassembled WGS sequence"/>
</dbReference>
<reference evidence="2" key="1">
    <citation type="journal article" date="2008" name="Nat. Genet.">
        <title>The Pristionchus pacificus genome provides a unique perspective on nematode lifestyle and parasitism.</title>
        <authorList>
            <person name="Dieterich C."/>
            <person name="Clifton S.W."/>
            <person name="Schuster L.N."/>
            <person name="Chinwalla A."/>
            <person name="Delehaunty K."/>
            <person name="Dinkelacker I."/>
            <person name="Fulton L."/>
            <person name="Fulton R."/>
            <person name="Godfrey J."/>
            <person name="Minx P."/>
            <person name="Mitreva M."/>
            <person name="Roeseler W."/>
            <person name="Tian H."/>
            <person name="Witte H."/>
            <person name="Yang S.P."/>
            <person name="Wilson R.K."/>
            <person name="Sommer R.J."/>
        </authorList>
    </citation>
    <scope>NUCLEOTIDE SEQUENCE [LARGE SCALE GENOMIC DNA]</scope>
    <source>
        <strain evidence="2">PS312</strain>
    </source>
</reference>
<accession>A0A2A6B943</accession>
<evidence type="ECO:0000313" key="1">
    <source>
        <dbReference type="EnsemblMetazoa" id="PPA33607.1"/>
    </source>
</evidence>
<organism evidence="1 2">
    <name type="scientific">Pristionchus pacificus</name>
    <name type="common">Parasitic nematode worm</name>
    <dbReference type="NCBI Taxonomy" id="54126"/>
    <lineage>
        <taxon>Eukaryota</taxon>
        <taxon>Metazoa</taxon>
        <taxon>Ecdysozoa</taxon>
        <taxon>Nematoda</taxon>
        <taxon>Chromadorea</taxon>
        <taxon>Rhabditida</taxon>
        <taxon>Rhabditina</taxon>
        <taxon>Diplogasteromorpha</taxon>
        <taxon>Diplogasteroidea</taxon>
        <taxon>Neodiplogasteridae</taxon>
        <taxon>Pristionchus</taxon>
    </lineage>
</organism>
<dbReference type="AlphaFoldDB" id="A0A2A6B943"/>
<reference evidence="1" key="2">
    <citation type="submission" date="2022-06" db="UniProtKB">
        <authorList>
            <consortium name="EnsemblMetazoa"/>
        </authorList>
    </citation>
    <scope>IDENTIFICATION</scope>
    <source>
        <strain evidence="1">PS312</strain>
    </source>
</reference>